<dbReference type="PROSITE" id="PS50042">
    <property type="entry name" value="CNMP_BINDING_3"/>
    <property type="match status" value="1"/>
</dbReference>
<proteinExistence type="predicted"/>
<dbReference type="SUPFAM" id="SSF51206">
    <property type="entry name" value="cAMP-binding domain-like"/>
    <property type="match status" value="1"/>
</dbReference>
<dbReference type="Proteomes" id="UP000286246">
    <property type="component" value="Unassembled WGS sequence"/>
</dbReference>
<accession>A0A420ARA3</accession>
<feature type="domain" description="Cyclic nucleotide-binding" evidence="1">
    <location>
        <begin position="19"/>
        <end position="102"/>
    </location>
</feature>
<dbReference type="AlphaFoldDB" id="A0A420ARA3"/>
<reference evidence="2 3" key="1">
    <citation type="submission" date="2018-09" db="EMBL/GenBank/DDBJ databases">
        <title>Genomic Encyclopedia of Type Strains, Phase III (KMG-III): the genomes of soil and plant-associated and newly described type strains.</title>
        <authorList>
            <person name="Whitman W."/>
        </authorList>
    </citation>
    <scope>NUCLEOTIDE SEQUENCE [LARGE SCALE GENOMIC DNA]</scope>
    <source>
        <strain evidence="2 3">CECT 7938</strain>
    </source>
</reference>
<sequence>MLTKEDLALFKSQSKIIQVKKNDFFVKEDEICNYIGIVQSGTLYGYFEDADANFIVSELYGEQSLLTSYRSFLTDVPSPVFIKAYANAEIAVIDKTQYVELVKQQPWAYIFKKISDQLFINKCFKETALIKLKAKDRYLELVQTRKQIEQDFPQHLIASYLKIRPETLSRIKSLDLYQDRK</sequence>
<dbReference type="Gene3D" id="2.60.120.10">
    <property type="entry name" value="Jelly Rolls"/>
    <property type="match status" value="1"/>
</dbReference>
<dbReference type="OrthoDB" id="758145at2"/>
<evidence type="ECO:0000259" key="1">
    <source>
        <dbReference type="PROSITE" id="PS50042"/>
    </source>
</evidence>
<organism evidence="2 3">
    <name type="scientific">Sphingobacterium detergens</name>
    <dbReference type="NCBI Taxonomy" id="1145106"/>
    <lineage>
        <taxon>Bacteria</taxon>
        <taxon>Pseudomonadati</taxon>
        <taxon>Bacteroidota</taxon>
        <taxon>Sphingobacteriia</taxon>
        <taxon>Sphingobacteriales</taxon>
        <taxon>Sphingobacteriaceae</taxon>
        <taxon>Sphingobacterium</taxon>
    </lineage>
</organism>
<dbReference type="EMBL" id="RAPY01000004">
    <property type="protein sequence ID" value="RKE47001.1"/>
    <property type="molecule type" value="Genomic_DNA"/>
</dbReference>
<dbReference type="InterPro" id="IPR014710">
    <property type="entry name" value="RmlC-like_jellyroll"/>
</dbReference>
<evidence type="ECO:0000313" key="2">
    <source>
        <dbReference type="EMBL" id="RKE47001.1"/>
    </source>
</evidence>
<dbReference type="RefSeq" id="WP_120260830.1">
    <property type="nucleotide sequence ID" value="NZ_RAPY01000004.1"/>
</dbReference>
<protein>
    <submittedName>
        <fullName evidence="2">CRP-like cAMP-binding protein</fullName>
    </submittedName>
</protein>
<comment type="caution">
    <text evidence="2">The sequence shown here is derived from an EMBL/GenBank/DDBJ whole genome shotgun (WGS) entry which is preliminary data.</text>
</comment>
<dbReference type="InterPro" id="IPR018490">
    <property type="entry name" value="cNMP-bd_dom_sf"/>
</dbReference>
<name>A0A420ARA3_SPHD1</name>
<gene>
    <name evidence="2" type="ORF">DFQ12_4159</name>
</gene>
<dbReference type="InterPro" id="IPR000595">
    <property type="entry name" value="cNMP-bd_dom"/>
</dbReference>
<keyword evidence="3" id="KW-1185">Reference proteome</keyword>
<evidence type="ECO:0000313" key="3">
    <source>
        <dbReference type="Proteomes" id="UP000286246"/>
    </source>
</evidence>